<gene>
    <name evidence="1" type="ORF">B7R76_02755</name>
</gene>
<dbReference type="Gene3D" id="3.40.50.1000">
    <property type="entry name" value="HAD superfamily/HAD-like"/>
    <property type="match status" value="1"/>
</dbReference>
<protein>
    <submittedName>
        <fullName evidence="1">Haloacid dehalogenase</fullName>
    </submittedName>
</protein>
<dbReference type="Proteomes" id="UP000236394">
    <property type="component" value="Unassembled WGS sequence"/>
</dbReference>
<name>A0A2J8B4Z2_9FIRM</name>
<dbReference type="SUPFAM" id="SSF56784">
    <property type="entry name" value="HAD-like"/>
    <property type="match status" value="1"/>
</dbReference>
<evidence type="ECO:0000313" key="2">
    <source>
        <dbReference type="Proteomes" id="UP000236394"/>
    </source>
</evidence>
<dbReference type="EMBL" id="NBZD01000001">
    <property type="protein sequence ID" value="PNH19814.1"/>
    <property type="molecule type" value="Genomic_DNA"/>
</dbReference>
<reference evidence="2" key="1">
    <citation type="submission" date="2017-04" db="EMBL/GenBank/DDBJ databases">
        <authorList>
            <person name="Bumgarner R.E."/>
            <person name="Fredricks D.N."/>
            <person name="Srinivasan S."/>
        </authorList>
    </citation>
    <scope>NUCLEOTIDE SEQUENCE [LARGE SCALE GENOMIC DNA]</scope>
    <source>
        <strain evidence="2">KA00405</strain>
    </source>
</reference>
<dbReference type="Pfam" id="PF12710">
    <property type="entry name" value="HAD"/>
    <property type="match status" value="1"/>
</dbReference>
<accession>A0A2J8B4Z2</accession>
<sequence>MEKKKIIAICYDFDKTLSPENMQEQGFIQAVGHEPDEFWRLSNDFAAEHDGDANLAYMYLMLHAAAGKFKLTRDLLRDYGNKVRLYPGVENWFERTSAYAASRGWAVEHYIISSGLKEMIEGTTPARNGAFTKIYAGSFCYDRQGQAFWPAQTVNYTEKTQYLFRISKGVLDVNDTAVNNYYRVDELRVPFQHMIYIGDSETDIPCMKLISSNGGYSIGVYNPVGGNQLIQKIFNEGRINYYVPADYRPHQKLDCLIKKIIDLIISVDDLNNYPNG</sequence>
<proteinExistence type="predicted"/>
<dbReference type="InterPro" id="IPR023214">
    <property type="entry name" value="HAD_sf"/>
</dbReference>
<evidence type="ECO:0000313" key="1">
    <source>
        <dbReference type="EMBL" id="PNH19814.1"/>
    </source>
</evidence>
<organism evidence="1 2">
    <name type="scientific">Mageeibacillus indolicus</name>
    <dbReference type="NCBI Taxonomy" id="884684"/>
    <lineage>
        <taxon>Bacteria</taxon>
        <taxon>Bacillati</taxon>
        <taxon>Bacillota</taxon>
        <taxon>Clostridia</taxon>
        <taxon>Eubacteriales</taxon>
        <taxon>Oscillospiraceae</taxon>
        <taxon>Mageeibacillus</taxon>
    </lineage>
</organism>
<comment type="caution">
    <text evidence="1">The sequence shown here is derived from an EMBL/GenBank/DDBJ whole genome shotgun (WGS) entry which is preliminary data.</text>
</comment>
<dbReference type="InterPro" id="IPR036412">
    <property type="entry name" value="HAD-like_sf"/>
</dbReference>
<dbReference type="AlphaFoldDB" id="A0A2J8B4Z2"/>
<dbReference type="OMA" id="WDFDKTL"/>
<dbReference type="RefSeq" id="WP_012993283.1">
    <property type="nucleotide sequence ID" value="NZ_NBZD01000001.1"/>
</dbReference>